<dbReference type="EMBL" id="CATQJA010000242">
    <property type="protein sequence ID" value="CAJ0558475.1"/>
    <property type="molecule type" value="Genomic_DNA"/>
</dbReference>
<protein>
    <recommendedName>
        <fullName evidence="4">Transposase</fullName>
    </recommendedName>
</protein>
<evidence type="ECO:0000313" key="3">
    <source>
        <dbReference type="Proteomes" id="UP001177023"/>
    </source>
</evidence>
<evidence type="ECO:0000256" key="1">
    <source>
        <dbReference type="SAM" id="MobiDB-lite"/>
    </source>
</evidence>
<dbReference type="Proteomes" id="UP001177023">
    <property type="component" value="Unassembled WGS sequence"/>
</dbReference>
<proteinExistence type="predicted"/>
<gene>
    <name evidence="2" type="ORF">MSPICULIGERA_LOCUS994</name>
</gene>
<accession>A0AA36C4K9</accession>
<dbReference type="AlphaFoldDB" id="A0AA36C4K9"/>
<reference evidence="2" key="1">
    <citation type="submission" date="2023-06" db="EMBL/GenBank/DDBJ databases">
        <authorList>
            <person name="Delattre M."/>
        </authorList>
    </citation>
    <scope>NUCLEOTIDE SEQUENCE</scope>
    <source>
        <strain evidence="2">AF72</strain>
    </source>
</reference>
<organism evidence="2 3">
    <name type="scientific">Mesorhabditis spiculigera</name>
    <dbReference type="NCBI Taxonomy" id="96644"/>
    <lineage>
        <taxon>Eukaryota</taxon>
        <taxon>Metazoa</taxon>
        <taxon>Ecdysozoa</taxon>
        <taxon>Nematoda</taxon>
        <taxon>Chromadorea</taxon>
        <taxon>Rhabditida</taxon>
        <taxon>Rhabditina</taxon>
        <taxon>Rhabditomorpha</taxon>
        <taxon>Rhabditoidea</taxon>
        <taxon>Rhabditidae</taxon>
        <taxon>Mesorhabditinae</taxon>
        <taxon>Mesorhabditis</taxon>
    </lineage>
</organism>
<comment type="caution">
    <text evidence="2">The sequence shown here is derived from an EMBL/GenBank/DDBJ whole genome shotgun (WGS) entry which is preliminary data.</text>
</comment>
<dbReference type="PANTHER" id="PTHR31751">
    <property type="entry name" value="SI:CH211-108C17.2-RELATED-RELATED"/>
    <property type="match status" value="1"/>
</dbReference>
<feature type="compositionally biased region" description="Acidic residues" evidence="1">
    <location>
        <begin position="110"/>
        <end position="124"/>
    </location>
</feature>
<keyword evidence="3" id="KW-1185">Reference proteome</keyword>
<feature type="non-terminal residue" evidence="2">
    <location>
        <position position="656"/>
    </location>
</feature>
<evidence type="ECO:0008006" key="4">
    <source>
        <dbReference type="Google" id="ProtNLM"/>
    </source>
</evidence>
<name>A0AA36C4K9_9BILA</name>
<feature type="region of interest" description="Disordered" evidence="1">
    <location>
        <begin position="110"/>
        <end position="143"/>
    </location>
</feature>
<evidence type="ECO:0000313" key="2">
    <source>
        <dbReference type="EMBL" id="CAJ0558475.1"/>
    </source>
</evidence>
<sequence>MGGFHCLICRKNVKASYLSVQQSGRHYHQIVTELEENGLALPADAWLKSLPKICAIHAPKCQQKVAEEKMKRVDPINLAVAQEITIHPEQVETHSPGNIDVVELMDAEDGAEGAELDNDAEEWDGPVTPDLDGTPTGRPSAKKRRRKFAGIGSIFLVTFEQIDILLRRCRCGKNRRVDFSCVGATLRANMACRHCGRKEKWSNGHGFTDHPKEKAQNLDWVVPASMYLSGVPYQRLLDAADSIHLHLPSHRTYNRVLNEVLLGAVDNVLAEVQVKAKELIIAASGQNGLRIATDASYDSMGYCAMLCRLPILCLRTGLIISVIQKERYRDGKGNSGAMELLATKDAIQLAPKLIGIPIHSLTTDRSSPIKKHMAENHGPGSAQPIIHMFDNWHITKELNKKLRVAAKLKRNGYLELWRHSVVSYTWSIVFGSGGDPELVEEKLLSILQHVCGIHNFKGNPNFKKFTACEHGPDIDHRPPLDPNSPAYEFLKSVFTRELIQAYQQADYLGSTAAIESFNNALLRHCSKRIWLAPEQHQARLKLATLEWNSRKFLELEGVRWVYSKRRQQRKYQERPAWKKNWATDKARENQWRADAIWEAKELRYAYLDSKEEIGTPCGDFWTEDVGDFDHVIDINRMLANEDEVQLQFDQEDNETE</sequence>
<dbReference type="PANTHER" id="PTHR31751:SF42">
    <property type="entry name" value="PROTEIN CBG10204"/>
    <property type="match status" value="1"/>
</dbReference>